<reference evidence="1 2" key="1">
    <citation type="submission" date="2021-01" db="EMBL/GenBank/DDBJ databases">
        <title>Whole genome shotgun sequence of Catellatospora chokoriensis NBRC 107358.</title>
        <authorList>
            <person name="Komaki H."/>
            <person name="Tamura T."/>
        </authorList>
    </citation>
    <scope>NUCLEOTIDE SEQUENCE [LARGE SCALE GENOMIC DNA]</scope>
    <source>
        <strain evidence="1 2">NBRC 107358</strain>
    </source>
</reference>
<gene>
    <name evidence="1" type="ORF">Cch02nite_39030</name>
</gene>
<organism evidence="1 2">
    <name type="scientific">Catellatospora chokoriensis</name>
    <dbReference type="NCBI Taxonomy" id="310353"/>
    <lineage>
        <taxon>Bacteria</taxon>
        <taxon>Bacillati</taxon>
        <taxon>Actinomycetota</taxon>
        <taxon>Actinomycetes</taxon>
        <taxon>Micromonosporales</taxon>
        <taxon>Micromonosporaceae</taxon>
        <taxon>Catellatospora</taxon>
    </lineage>
</organism>
<dbReference type="Proteomes" id="UP000619293">
    <property type="component" value="Unassembled WGS sequence"/>
</dbReference>
<keyword evidence="2" id="KW-1185">Reference proteome</keyword>
<dbReference type="EMBL" id="BONG01000023">
    <property type="protein sequence ID" value="GIF90459.1"/>
    <property type="molecule type" value="Genomic_DNA"/>
</dbReference>
<evidence type="ECO:0000313" key="2">
    <source>
        <dbReference type="Proteomes" id="UP000619293"/>
    </source>
</evidence>
<proteinExistence type="predicted"/>
<sequence>MLARPSAVSLPAHPEVRKGFGSRFSMPGLWSDDYSLHDVGDGWQRVGVSAFYSERPRIAQGVADLVAATGAPAIAAYISESSCAHVEGRTPAGVAFTLHLPDRDEACGYEHLDGRPRPSPPDAALEAVMAWAAQVGRRTSAGAVAQILDPAWSRGTIMEEVIIDWYGALGFSSRGMVEPTVDPDDPAFEGFQKQAFRADCKASAQWRAALEGDTLDVSWDLTEQEREYLAFRDLLWGSVYGGGLTQEECVERYDILRARWV</sequence>
<evidence type="ECO:0000313" key="1">
    <source>
        <dbReference type="EMBL" id="GIF90459.1"/>
    </source>
</evidence>
<dbReference type="AlphaFoldDB" id="A0A8J3K8I3"/>
<name>A0A8J3K8I3_9ACTN</name>
<comment type="caution">
    <text evidence="1">The sequence shown here is derived from an EMBL/GenBank/DDBJ whole genome shotgun (WGS) entry which is preliminary data.</text>
</comment>
<accession>A0A8J3K8I3</accession>
<protein>
    <submittedName>
        <fullName evidence="1">Uncharacterized protein</fullName>
    </submittedName>
</protein>